<dbReference type="EMBL" id="CAFABK010000019">
    <property type="protein sequence ID" value="CAB4827691.1"/>
    <property type="molecule type" value="Genomic_DNA"/>
</dbReference>
<feature type="transmembrane region" description="Helical" evidence="1">
    <location>
        <begin position="55"/>
        <end position="74"/>
    </location>
</feature>
<dbReference type="AlphaFoldDB" id="A0A6J7A4M8"/>
<evidence type="ECO:0000313" key="3">
    <source>
        <dbReference type="EMBL" id="CAB4827691.1"/>
    </source>
</evidence>
<feature type="transmembrane region" description="Helical" evidence="1">
    <location>
        <begin position="126"/>
        <end position="145"/>
    </location>
</feature>
<organism evidence="3">
    <name type="scientific">freshwater metagenome</name>
    <dbReference type="NCBI Taxonomy" id="449393"/>
    <lineage>
        <taxon>unclassified sequences</taxon>
        <taxon>metagenomes</taxon>
        <taxon>ecological metagenomes</taxon>
    </lineage>
</organism>
<proteinExistence type="predicted"/>
<dbReference type="Pfam" id="PF07885">
    <property type="entry name" value="Ion_trans_2"/>
    <property type="match status" value="1"/>
</dbReference>
<evidence type="ECO:0000256" key="1">
    <source>
        <dbReference type="SAM" id="Phobius"/>
    </source>
</evidence>
<protein>
    <submittedName>
        <fullName evidence="3">Unannotated protein</fullName>
    </submittedName>
</protein>
<keyword evidence="1" id="KW-0812">Transmembrane</keyword>
<dbReference type="Gene3D" id="1.10.287.70">
    <property type="match status" value="1"/>
</dbReference>
<evidence type="ECO:0000259" key="2">
    <source>
        <dbReference type="Pfam" id="PF07885"/>
    </source>
</evidence>
<feature type="transmembrane region" description="Helical" evidence="1">
    <location>
        <begin position="157"/>
        <end position="180"/>
    </location>
</feature>
<name>A0A6J7A4M8_9ZZZZ</name>
<sequence length="196" mass="21414">MTMLPSENTESLPSFSDDLTTWQKLMVIAHSILRTLLGIIFIALMLAFVPNSVDGAIWIPFGAIILVLVIYVWYFRLQLRRIHKSKYPNIQAGEALILVATMFLAIFAVTYDLMSQANPDSFTEVLTRFSAFYFAVTVLATVGFGDITPVTTAARSVAMLQMAIDIAFIAVAVKIVSGAASSAIQQRSPKSGATDK</sequence>
<gene>
    <name evidence="3" type="ORF">UFOPK3204_00624</name>
</gene>
<keyword evidence="1" id="KW-0472">Membrane</keyword>
<dbReference type="InterPro" id="IPR013099">
    <property type="entry name" value="K_chnl_dom"/>
</dbReference>
<feature type="transmembrane region" description="Helical" evidence="1">
    <location>
        <begin position="95"/>
        <end position="114"/>
    </location>
</feature>
<accession>A0A6J7A4M8</accession>
<feature type="transmembrane region" description="Helical" evidence="1">
    <location>
        <begin position="32"/>
        <end position="49"/>
    </location>
</feature>
<reference evidence="3" key="1">
    <citation type="submission" date="2020-05" db="EMBL/GenBank/DDBJ databases">
        <authorList>
            <person name="Chiriac C."/>
            <person name="Salcher M."/>
            <person name="Ghai R."/>
            <person name="Kavagutti S V."/>
        </authorList>
    </citation>
    <scope>NUCLEOTIDE SEQUENCE</scope>
</reference>
<dbReference type="SUPFAM" id="SSF81324">
    <property type="entry name" value="Voltage-gated potassium channels"/>
    <property type="match status" value="1"/>
</dbReference>
<keyword evidence="1" id="KW-1133">Transmembrane helix</keyword>
<feature type="domain" description="Potassium channel" evidence="2">
    <location>
        <begin position="101"/>
        <end position="177"/>
    </location>
</feature>